<evidence type="ECO:0000259" key="16">
    <source>
        <dbReference type="PROSITE" id="PS51352"/>
    </source>
</evidence>
<evidence type="ECO:0000256" key="12">
    <source>
        <dbReference type="ARBA" id="ARBA00032077"/>
    </source>
</evidence>
<comment type="similarity">
    <text evidence="2 15">Belongs to the peroxiredoxin family. AhpC/Prx1 subfamily.</text>
</comment>
<dbReference type="InterPro" id="IPR013766">
    <property type="entry name" value="Thioredoxin_domain"/>
</dbReference>
<feature type="domain" description="Thioredoxin" evidence="16">
    <location>
        <begin position="7"/>
        <end position="163"/>
    </location>
</feature>
<dbReference type="CDD" id="cd03015">
    <property type="entry name" value="PRX_Typ2cys"/>
    <property type="match status" value="1"/>
</dbReference>
<keyword evidence="10 15" id="KW-1015">Disulfide bond</keyword>
<evidence type="ECO:0000256" key="5">
    <source>
        <dbReference type="ARBA" id="ARBA00017462"/>
    </source>
</evidence>
<dbReference type="InterPro" id="IPR019479">
    <property type="entry name" value="Peroxiredoxin_C"/>
</dbReference>
<comment type="function">
    <text evidence="15">Thiol-specific peroxidase that catalyzes the reduction of hydrogen peroxide and organic hydroperoxides to water and alcohols, respectively. Plays a role in cell protection against oxidative stress by detoxifying peroxides.</text>
</comment>
<evidence type="ECO:0000256" key="15">
    <source>
        <dbReference type="RuleBase" id="RU366004"/>
    </source>
</evidence>
<keyword evidence="6 15" id="KW-0963">Cytoplasm</keyword>
<dbReference type="Proteomes" id="UP001628220">
    <property type="component" value="Unassembled WGS sequence"/>
</dbReference>
<keyword evidence="8 15" id="KW-0049">Antioxidant</keyword>
<keyword evidence="18" id="KW-1185">Reference proteome</keyword>
<gene>
    <name evidence="17" type="primary">ahpC</name>
    <name evidence="17" type="ORF">Tsumi_05520</name>
</gene>
<dbReference type="PANTHER" id="PTHR10681">
    <property type="entry name" value="THIOREDOXIN PEROXIDASE"/>
    <property type="match status" value="1"/>
</dbReference>
<dbReference type="PANTHER" id="PTHR10681:SF121">
    <property type="entry name" value="ALKYL HYDROPEROXIDE REDUCTASE C"/>
    <property type="match status" value="1"/>
</dbReference>
<evidence type="ECO:0000256" key="4">
    <source>
        <dbReference type="ARBA" id="ARBA00013021"/>
    </source>
</evidence>
<sequence>MQMTMQPIINSNLPEFKVPAYTKSKGFHEVSNEDLKGHWSVLFFYPGDFTFVCPTELADLADNYAEFQQIGVDIYSVSTDSHFVHKAWQDASEAVKKVQYTMLADMRFELARAFGVMIEEDGQAYRGTFLIDPDGKVRVAEIHDNGIGRDAQELLRKVRAAQFIYEHPGEVCPAKWKQGDATLKPSIDLVGKI</sequence>
<reference evidence="17 18" key="1">
    <citation type="journal article" date="2025" name="Int. J. Syst. Evol. Microbiol.">
        <title>Desulfovibrio falkowii sp. nov., Porphyromonas miyakawae sp. nov., Mediterraneibacter flintii sp. nov. and Owariibacterium komagatae gen. nov., sp. nov., isolated from human faeces.</title>
        <authorList>
            <person name="Hamaguchi T."/>
            <person name="Ohara M."/>
            <person name="Hisatomi A."/>
            <person name="Sekiguchi K."/>
            <person name="Takeda J.I."/>
            <person name="Ueyama J."/>
            <person name="Ito M."/>
            <person name="Nishiwaki H."/>
            <person name="Ogi T."/>
            <person name="Hirayama M."/>
            <person name="Ohkuma M."/>
            <person name="Sakamoto M."/>
            <person name="Ohno K."/>
        </authorList>
    </citation>
    <scope>NUCLEOTIDE SEQUENCE [LARGE SCALE GENOMIC DNA]</scope>
    <source>
        <strain evidence="17 18">13CB11C</strain>
    </source>
</reference>
<dbReference type="InterPro" id="IPR000866">
    <property type="entry name" value="AhpC/TSA"/>
</dbReference>
<dbReference type="EMBL" id="BAAFSF010000001">
    <property type="protein sequence ID" value="GAB1251448.1"/>
    <property type="molecule type" value="Genomic_DNA"/>
</dbReference>
<dbReference type="Pfam" id="PF10417">
    <property type="entry name" value="1-cysPrx_C"/>
    <property type="match status" value="1"/>
</dbReference>
<keyword evidence="9 15" id="KW-0560">Oxidoreductase</keyword>
<proteinExistence type="inferred from homology"/>
<dbReference type="InterPro" id="IPR024706">
    <property type="entry name" value="Peroxiredoxin_AhpC-typ"/>
</dbReference>
<evidence type="ECO:0000256" key="3">
    <source>
        <dbReference type="ARBA" id="ARBA00011654"/>
    </source>
</evidence>
<name>A0ABQ0E168_9PORP</name>
<evidence type="ECO:0000256" key="13">
    <source>
        <dbReference type="ARBA" id="ARBA00032824"/>
    </source>
</evidence>
<comment type="subcellular location">
    <subcellularLocation>
        <location evidence="1 15">Cytoplasm</location>
    </subcellularLocation>
</comment>
<dbReference type="InterPro" id="IPR050217">
    <property type="entry name" value="Peroxiredoxin"/>
</dbReference>
<dbReference type="InterPro" id="IPR036249">
    <property type="entry name" value="Thioredoxin-like_sf"/>
</dbReference>
<evidence type="ECO:0000256" key="2">
    <source>
        <dbReference type="ARBA" id="ARBA00009796"/>
    </source>
</evidence>
<evidence type="ECO:0000313" key="18">
    <source>
        <dbReference type="Proteomes" id="UP001628220"/>
    </source>
</evidence>
<comment type="caution">
    <text evidence="17">The sequence shown here is derived from an EMBL/GenBank/DDBJ whole genome shotgun (WGS) entry which is preliminary data.</text>
</comment>
<dbReference type="PROSITE" id="PS51352">
    <property type="entry name" value="THIOREDOXIN_2"/>
    <property type="match status" value="1"/>
</dbReference>
<dbReference type="EC" id="1.11.1.26" evidence="4 15"/>
<evidence type="ECO:0000256" key="7">
    <source>
        <dbReference type="ARBA" id="ARBA00022559"/>
    </source>
</evidence>
<evidence type="ECO:0000256" key="14">
    <source>
        <dbReference type="ARBA" id="ARBA00047572"/>
    </source>
</evidence>
<keyword evidence="11 15" id="KW-0676">Redox-active center</keyword>
<dbReference type="Pfam" id="PF00578">
    <property type="entry name" value="AhpC-TSA"/>
    <property type="match status" value="1"/>
</dbReference>
<evidence type="ECO:0000313" key="17">
    <source>
        <dbReference type="EMBL" id="GAB1251448.1"/>
    </source>
</evidence>
<dbReference type="Gene3D" id="3.40.30.10">
    <property type="entry name" value="Glutaredoxin"/>
    <property type="match status" value="1"/>
</dbReference>
<dbReference type="InterPro" id="IPR017559">
    <property type="entry name" value="AhpC"/>
</dbReference>
<evidence type="ECO:0000256" key="9">
    <source>
        <dbReference type="ARBA" id="ARBA00023002"/>
    </source>
</evidence>
<comment type="subunit">
    <text evidence="3">Homodimer; disulfide-linked, upon oxidation. 5 homodimers assemble to form a ring-like decamer.</text>
</comment>
<evidence type="ECO:0000256" key="1">
    <source>
        <dbReference type="ARBA" id="ARBA00004496"/>
    </source>
</evidence>
<dbReference type="NCBIfam" id="TIGR03137">
    <property type="entry name" value="AhpC"/>
    <property type="match status" value="1"/>
</dbReference>
<accession>A0ABQ0E168</accession>
<evidence type="ECO:0000256" key="6">
    <source>
        <dbReference type="ARBA" id="ARBA00022490"/>
    </source>
</evidence>
<dbReference type="PIRSF" id="PIRSF000239">
    <property type="entry name" value="AHPC"/>
    <property type="match status" value="1"/>
</dbReference>
<evidence type="ECO:0000256" key="8">
    <source>
        <dbReference type="ARBA" id="ARBA00022862"/>
    </source>
</evidence>
<keyword evidence="7 15" id="KW-0575">Peroxidase</keyword>
<protein>
    <recommendedName>
        <fullName evidence="5 15">Alkyl hydroperoxide reductase C</fullName>
        <ecNumber evidence="4 15">1.11.1.26</ecNumber>
    </recommendedName>
    <alternativeName>
        <fullName evidence="12 15">Peroxiredoxin</fullName>
    </alternativeName>
    <alternativeName>
        <fullName evidence="13 15">Thioredoxin peroxidase</fullName>
    </alternativeName>
</protein>
<organism evidence="17 18">
    <name type="scientific">Porphyromonas miyakawae</name>
    <dbReference type="NCBI Taxonomy" id="3137470"/>
    <lineage>
        <taxon>Bacteria</taxon>
        <taxon>Pseudomonadati</taxon>
        <taxon>Bacteroidota</taxon>
        <taxon>Bacteroidia</taxon>
        <taxon>Bacteroidales</taxon>
        <taxon>Porphyromonadaceae</taxon>
        <taxon>Porphyromonas</taxon>
    </lineage>
</organism>
<dbReference type="SUPFAM" id="SSF52833">
    <property type="entry name" value="Thioredoxin-like"/>
    <property type="match status" value="1"/>
</dbReference>
<evidence type="ECO:0000256" key="11">
    <source>
        <dbReference type="ARBA" id="ARBA00023284"/>
    </source>
</evidence>
<evidence type="ECO:0000256" key="10">
    <source>
        <dbReference type="ARBA" id="ARBA00023157"/>
    </source>
</evidence>
<comment type="catalytic activity">
    <reaction evidence="14 15">
        <text>a hydroperoxide + NADH + H(+) = an alcohol + NAD(+) + H2O</text>
        <dbReference type="Rhea" id="RHEA:62628"/>
        <dbReference type="ChEBI" id="CHEBI:15377"/>
        <dbReference type="ChEBI" id="CHEBI:15378"/>
        <dbReference type="ChEBI" id="CHEBI:30879"/>
        <dbReference type="ChEBI" id="CHEBI:35924"/>
        <dbReference type="ChEBI" id="CHEBI:57540"/>
        <dbReference type="ChEBI" id="CHEBI:57945"/>
        <dbReference type="EC" id="1.11.1.26"/>
    </reaction>
</comment>